<evidence type="ECO:0000313" key="16">
    <source>
        <dbReference type="RefSeq" id="XP_018323412.1"/>
    </source>
</evidence>
<keyword evidence="15" id="KW-1185">Reference proteome</keyword>
<gene>
    <name evidence="16" type="primary">LOC108735770</name>
</gene>
<dbReference type="PANTHER" id="PTHR11035">
    <property type="entry name" value="VERY-LONG-CHAIN (3R)-3-HYDROXYACYL-COA DEHYDRATASE"/>
    <property type="match status" value="1"/>
</dbReference>
<comment type="catalytic activity">
    <reaction evidence="13 14">
        <text>a very-long-chain (3R)-3-hydroxyacyl-CoA = a very-long-chain (2E)-enoyl-CoA + H2O</text>
        <dbReference type="Rhea" id="RHEA:45812"/>
        <dbReference type="ChEBI" id="CHEBI:15377"/>
        <dbReference type="ChEBI" id="CHEBI:83728"/>
        <dbReference type="ChEBI" id="CHEBI:85440"/>
        <dbReference type="EC" id="4.2.1.134"/>
    </reaction>
</comment>
<dbReference type="Proteomes" id="UP000192223">
    <property type="component" value="Unplaced"/>
</dbReference>
<sequence length="234" mass="27153">MTGSAIKQKRETSGFSKAYLIVYNVVQTLGWSYLLFQVVTYYVSLKSANSLYETVKWTVIIFQNAAVLEIVHAFLKLVPSNPIVTLQQVFSRVMLVCGVLMVTNEGRDYFGLPLALFAWCITEIIRYGFYALNLIGFVPDLMKWLRYTTFIILYPVGVTGELLCLYGAFREVSRNRLWSVDLPNFINFSFQYDYFIMLVMLLYIPLFPQLYLHMFTLRRKVLGGVNKFPENKTK</sequence>
<organism evidence="15 16">
    <name type="scientific">Agrilus planipennis</name>
    <name type="common">Emerald ash borer</name>
    <name type="synonym">Agrilus marcopoli</name>
    <dbReference type="NCBI Taxonomy" id="224129"/>
    <lineage>
        <taxon>Eukaryota</taxon>
        <taxon>Metazoa</taxon>
        <taxon>Ecdysozoa</taxon>
        <taxon>Arthropoda</taxon>
        <taxon>Hexapoda</taxon>
        <taxon>Insecta</taxon>
        <taxon>Pterygota</taxon>
        <taxon>Neoptera</taxon>
        <taxon>Endopterygota</taxon>
        <taxon>Coleoptera</taxon>
        <taxon>Polyphaga</taxon>
        <taxon>Elateriformia</taxon>
        <taxon>Buprestoidea</taxon>
        <taxon>Buprestidae</taxon>
        <taxon>Agrilinae</taxon>
        <taxon>Agrilus</taxon>
    </lineage>
</organism>
<dbReference type="PANTHER" id="PTHR11035:SF3">
    <property type="entry name" value="VERY-LONG-CHAIN (3R)-3-HYDROXYACYL-COA DEHYDRATASE"/>
    <property type="match status" value="1"/>
</dbReference>
<dbReference type="FunCoup" id="A0A1W4WSE6">
    <property type="interactions" value="827"/>
</dbReference>
<keyword evidence="9 14" id="KW-0443">Lipid metabolism</keyword>
<dbReference type="CTD" id="9200"/>
<feature type="transmembrane region" description="Helical" evidence="14">
    <location>
        <begin position="144"/>
        <end position="169"/>
    </location>
</feature>
<dbReference type="GO" id="GO:0042761">
    <property type="term" value="P:very long-chain fatty acid biosynthetic process"/>
    <property type="evidence" value="ECO:0007669"/>
    <property type="project" value="TreeGrafter"/>
</dbReference>
<evidence type="ECO:0000256" key="14">
    <source>
        <dbReference type="RuleBase" id="RU363109"/>
    </source>
</evidence>
<dbReference type="Pfam" id="PF04387">
    <property type="entry name" value="PTPLA"/>
    <property type="match status" value="1"/>
</dbReference>
<evidence type="ECO:0000256" key="13">
    <source>
        <dbReference type="ARBA" id="ARBA00036671"/>
    </source>
</evidence>
<comment type="similarity">
    <text evidence="3 14">Belongs to the very long-chain fatty acids dehydratase HACD family.</text>
</comment>
<accession>A0A1W4WSE6</accession>
<evidence type="ECO:0000256" key="7">
    <source>
        <dbReference type="ARBA" id="ARBA00022832"/>
    </source>
</evidence>
<evidence type="ECO:0000256" key="4">
    <source>
        <dbReference type="ARBA" id="ARBA00013122"/>
    </source>
</evidence>
<dbReference type="GO" id="GO:0102158">
    <property type="term" value="F:very-long-chain (3R)-3-hydroxyacyl-CoA dehydratase activity"/>
    <property type="evidence" value="ECO:0007669"/>
    <property type="project" value="UniProtKB-EC"/>
</dbReference>
<keyword evidence="6 14" id="KW-0812">Transmembrane</keyword>
<keyword evidence="7 14" id="KW-0276">Fatty acid metabolism</keyword>
<dbReference type="InParanoid" id="A0A1W4WSE6"/>
<dbReference type="KEGG" id="apln:108735770"/>
<evidence type="ECO:0000256" key="10">
    <source>
        <dbReference type="ARBA" id="ARBA00023136"/>
    </source>
</evidence>
<evidence type="ECO:0000256" key="2">
    <source>
        <dbReference type="ARBA" id="ARBA00005194"/>
    </source>
</evidence>
<dbReference type="STRING" id="224129.A0A1W4WSE6"/>
<feature type="transmembrane region" description="Helical" evidence="14">
    <location>
        <begin position="21"/>
        <end position="43"/>
    </location>
</feature>
<name>A0A1W4WSE6_AGRPL</name>
<dbReference type="EC" id="4.2.1.134" evidence="4 14"/>
<evidence type="ECO:0000256" key="3">
    <source>
        <dbReference type="ARBA" id="ARBA00007811"/>
    </source>
</evidence>
<keyword evidence="14" id="KW-0256">Endoplasmic reticulum</keyword>
<comment type="function">
    <text evidence="14">Catalyzes the third of the four reactions of the long-chain fatty acids elongation cycle. This endoplasmic reticulum-bound enzymatic process, allows the addition of two carbons to the chain of long- and very long-chain fatty acids/VLCFAs per cycle. This enzyme catalyzes the dehydration of the 3-hydroxyacyl-CoA intermediate into trans-2,3-enoyl-CoA, within each cycle of fatty acid elongation. Thereby, it participates to the production of VLCFAs of different chain lengths that are involved in multiple biological processes as precursors of membrane lipids and lipid mediators.</text>
</comment>
<evidence type="ECO:0000256" key="5">
    <source>
        <dbReference type="ARBA" id="ARBA00022516"/>
    </source>
</evidence>
<protein>
    <recommendedName>
        <fullName evidence="4 14">Very-long-chain (3R)-3-hydroxyacyl-CoA dehydratase</fullName>
        <ecNumber evidence="4 14">4.2.1.134</ecNumber>
    </recommendedName>
</protein>
<comment type="pathway">
    <text evidence="2 14">Lipid metabolism; fatty acid biosynthesis.</text>
</comment>
<evidence type="ECO:0000256" key="11">
    <source>
        <dbReference type="ARBA" id="ARBA00023160"/>
    </source>
</evidence>
<proteinExistence type="inferred from homology"/>
<dbReference type="AlphaFoldDB" id="A0A1W4WSE6"/>
<dbReference type="UniPathway" id="UPA00094"/>
<keyword evidence="8 14" id="KW-1133">Transmembrane helix</keyword>
<comment type="caution">
    <text evidence="14">Lacks conserved residue(s) required for the propagation of feature annotation.</text>
</comment>
<keyword evidence="12 14" id="KW-0456">Lyase</keyword>
<comment type="subcellular location">
    <subcellularLocation>
        <location evidence="14">Endoplasmic reticulum membrane</location>
        <topology evidence="14">Multi-pass membrane protein</topology>
    </subcellularLocation>
    <subcellularLocation>
        <location evidence="1">Membrane</location>
        <topology evidence="1">Multi-pass membrane protein</topology>
    </subcellularLocation>
</comment>
<dbReference type="RefSeq" id="XP_018323412.1">
    <property type="nucleotide sequence ID" value="XM_018467910.2"/>
</dbReference>
<dbReference type="OrthoDB" id="46988at2759"/>
<evidence type="ECO:0000256" key="1">
    <source>
        <dbReference type="ARBA" id="ARBA00004141"/>
    </source>
</evidence>
<evidence type="ECO:0000313" key="15">
    <source>
        <dbReference type="Proteomes" id="UP000192223"/>
    </source>
</evidence>
<keyword evidence="10 14" id="KW-0472">Membrane</keyword>
<keyword evidence="5 14" id="KW-0444">Lipid biosynthesis</keyword>
<dbReference type="InterPro" id="IPR007482">
    <property type="entry name" value="Tyr_Pase-like_PTPLA"/>
</dbReference>
<evidence type="ECO:0000256" key="9">
    <source>
        <dbReference type="ARBA" id="ARBA00023098"/>
    </source>
</evidence>
<reference evidence="16" key="1">
    <citation type="submission" date="2025-08" db="UniProtKB">
        <authorList>
            <consortium name="RefSeq"/>
        </authorList>
    </citation>
    <scope>IDENTIFICATION</scope>
    <source>
        <tissue evidence="16">Entire body</tissue>
    </source>
</reference>
<feature type="transmembrane region" description="Helical" evidence="14">
    <location>
        <begin position="189"/>
        <end position="212"/>
    </location>
</feature>
<evidence type="ECO:0000256" key="12">
    <source>
        <dbReference type="ARBA" id="ARBA00023239"/>
    </source>
</evidence>
<dbReference type="GeneID" id="108735770"/>
<feature type="transmembrane region" description="Helical" evidence="14">
    <location>
        <begin position="109"/>
        <end position="132"/>
    </location>
</feature>
<dbReference type="GO" id="GO:0005789">
    <property type="term" value="C:endoplasmic reticulum membrane"/>
    <property type="evidence" value="ECO:0007669"/>
    <property type="project" value="UniProtKB-SubCell"/>
</dbReference>
<evidence type="ECO:0000256" key="8">
    <source>
        <dbReference type="ARBA" id="ARBA00022989"/>
    </source>
</evidence>
<dbReference type="GO" id="GO:0030148">
    <property type="term" value="P:sphingolipid biosynthetic process"/>
    <property type="evidence" value="ECO:0007669"/>
    <property type="project" value="TreeGrafter"/>
</dbReference>
<keyword evidence="11 14" id="KW-0275">Fatty acid biosynthesis</keyword>
<evidence type="ECO:0000256" key="6">
    <source>
        <dbReference type="ARBA" id="ARBA00022692"/>
    </source>
</evidence>
<dbReference type="GO" id="GO:0030497">
    <property type="term" value="P:fatty acid elongation"/>
    <property type="evidence" value="ECO:0007669"/>
    <property type="project" value="TreeGrafter"/>
</dbReference>